<proteinExistence type="inferred from homology"/>
<comment type="function">
    <text evidence="10">Involved in protein export. Participates in an early event of protein translocation.</text>
</comment>
<evidence type="ECO:0000256" key="10">
    <source>
        <dbReference type="RuleBase" id="RU365087"/>
    </source>
</evidence>
<dbReference type="EMBL" id="CABFUZ020000260">
    <property type="protein sequence ID" value="VVM08519.1"/>
    <property type="molecule type" value="Genomic_DNA"/>
</dbReference>
<dbReference type="OrthoDB" id="196746at2"/>
<evidence type="ECO:0000256" key="2">
    <source>
        <dbReference type="ARBA" id="ARBA00008445"/>
    </source>
</evidence>
<dbReference type="RefSeq" id="WP_142526100.1">
    <property type="nucleotide sequence ID" value="NZ_CABFUZ020000260.1"/>
</dbReference>
<keyword evidence="6 10" id="KW-0653">Protein transport</keyword>
<dbReference type="Pfam" id="PF03840">
    <property type="entry name" value="SecG"/>
    <property type="match status" value="1"/>
</dbReference>
<feature type="transmembrane region" description="Helical" evidence="10">
    <location>
        <begin position="33"/>
        <end position="55"/>
    </location>
</feature>
<reference evidence="12" key="1">
    <citation type="submission" date="2019-09" db="EMBL/GenBank/DDBJ databases">
        <authorList>
            <person name="Cremers G."/>
        </authorList>
    </citation>
    <scope>NUCLEOTIDE SEQUENCE [LARGE SCALE GENOMIC DNA]</scope>
    <source>
        <strain evidence="12">3B</strain>
    </source>
</reference>
<dbReference type="NCBIfam" id="TIGR00810">
    <property type="entry name" value="secG"/>
    <property type="match status" value="1"/>
</dbReference>
<evidence type="ECO:0000256" key="7">
    <source>
        <dbReference type="ARBA" id="ARBA00022989"/>
    </source>
</evidence>
<keyword evidence="13" id="KW-1185">Reference proteome</keyword>
<evidence type="ECO:0000256" key="9">
    <source>
        <dbReference type="ARBA" id="ARBA00023136"/>
    </source>
</evidence>
<evidence type="ECO:0000256" key="8">
    <source>
        <dbReference type="ARBA" id="ARBA00023010"/>
    </source>
</evidence>
<dbReference type="GO" id="GO:0015450">
    <property type="term" value="F:protein-transporting ATPase activity"/>
    <property type="evidence" value="ECO:0007669"/>
    <property type="project" value="UniProtKB-UniRule"/>
</dbReference>
<feature type="transmembrane region" description="Helical" evidence="10">
    <location>
        <begin position="6"/>
        <end position="26"/>
    </location>
</feature>
<evidence type="ECO:0000256" key="3">
    <source>
        <dbReference type="ARBA" id="ARBA00022448"/>
    </source>
</evidence>
<comment type="subcellular location">
    <subcellularLocation>
        <location evidence="1 10">Cell membrane</location>
        <topology evidence="1 10">Multi-pass membrane protein</topology>
    </subcellularLocation>
</comment>
<dbReference type="GO" id="GO:0065002">
    <property type="term" value="P:intracellular protein transmembrane transport"/>
    <property type="evidence" value="ECO:0007669"/>
    <property type="project" value="TreeGrafter"/>
</dbReference>
<dbReference type="PANTHER" id="PTHR34182:SF1">
    <property type="entry name" value="PROTEIN-EXPORT MEMBRANE PROTEIN SECG"/>
    <property type="match status" value="1"/>
</dbReference>
<dbReference type="GO" id="GO:0009306">
    <property type="term" value="P:protein secretion"/>
    <property type="evidence" value="ECO:0007669"/>
    <property type="project" value="UniProtKB-UniRule"/>
</dbReference>
<evidence type="ECO:0000313" key="13">
    <source>
        <dbReference type="Proteomes" id="UP000381693"/>
    </source>
</evidence>
<evidence type="ECO:0000256" key="4">
    <source>
        <dbReference type="ARBA" id="ARBA00022475"/>
    </source>
</evidence>
<comment type="similarity">
    <text evidence="2 10">Belongs to the SecG family.</text>
</comment>
<keyword evidence="8 10" id="KW-0811">Translocation</keyword>
<gene>
    <name evidence="12" type="primary">secG</name>
    <name evidence="12" type="ORF">MAMC_02233</name>
</gene>
<evidence type="ECO:0000256" key="1">
    <source>
        <dbReference type="ARBA" id="ARBA00004651"/>
    </source>
</evidence>
<keyword evidence="5 10" id="KW-0812">Transmembrane</keyword>
<dbReference type="InterPro" id="IPR004692">
    <property type="entry name" value="SecG"/>
</dbReference>
<keyword evidence="4 10" id="KW-1003">Cell membrane</keyword>
<dbReference type="AlphaFoldDB" id="A0A5E6MKL2"/>
<protein>
    <recommendedName>
        <fullName evidence="10">Protein-export membrane protein SecG</fullName>
    </recommendedName>
</protein>
<dbReference type="Proteomes" id="UP000381693">
    <property type="component" value="Unassembled WGS sequence"/>
</dbReference>
<keyword evidence="9 10" id="KW-0472">Membrane</keyword>
<evidence type="ECO:0000313" key="12">
    <source>
        <dbReference type="EMBL" id="VVM08519.1"/>
    </source>
</evidence>
<keyword evidence="3 10" id="KW-0813">Transport</keyword>
<dbReference type="PANTHER" id="PTHR34182">
    <property type="entry name" value="PROTEIN-EXPORT MEMBRANE PROTEIN SECG"/>
    <property type="match status" value="1"/>
</dbReference>
<comment type="caution">
    <text evidence="12">The sequence shown here is derived from an EMBL/GenBank/DDBJ whole genome shotgun (WGS) entry which is preliminary data.</text>
</comment>
<name>A0A5E6MKL2_9BACT</name>
<keyword evidence="7 10" id="KW-1133">Transmembrane helix</keyword>
<evidence type="ECO:0000256" key="11">
    <source>
        <dbReference type="SAM" id="MobiDB-lite"/>
    </source>
</evidence>
<dbReference type="GO" id="GO:0043952">
    <property type="term" value="P:protein transport by the Sec complex"/>
    <property type="evidence" value="ECO:0007669"/>
    <property type="project" value="TreeGrafter"/>
</dbReference>
<feature type="transmembrane region" description="Helical" evidence="10">
    <location>
        <begin position="61"/>
        <end position="82"/>
    </location>
</feature>
<feature type="region of interest" description="Disordered" evidence="11">
    <location>
        <begin position="91"/>
        <end position="112"/>
    </location>
</feature>
<evidence type="ECO:0000256" key="6">
    <source>
        <dbReference type="ARBA" id="ARBA00022927"/>
    </source>
</evidence>
<organism evidence="12 13">
    <name type="scientific">Methylacidimicrobium cyclopophantes</name>
    <dbReference type="NCBI Taxonomy" id="1041766"/>
    <lineage>
        <taxon>Bacteria</taxon>
        <taxon>Pseudomonadati</taxon>
        <taxon>Verrucomicrobiota</taxon>
        <taxon>Methylacidimicrobium</taxon>
    </lineage>
</organism>
<feature type="compositionally biased region" description="Low complexity" evidence="11">
    <location>
        <begin position="94"/>
        <end position="112"/>
    </location>
</feature>
<accession>A0A5E6MKL2</accession>
<evidence type="ECO:0000256" key="5">
    <source>
        <dbReference type="ARBA" id="ARBA00022692"/>
    </source>
</evidence>
<dbReference type="PRINTS" id="PR01651">
    <property type="entry name" value="SECGEXPORT"/>
</dbReference>
<sequence>MLRILFDFLAVAYALVALLLVLVILMQRSKQEGLGATFGSGVTDALFGAQTSSILVKGTSWLATMFFALAVILSFLSGRLASDHGTIQEKLRHPGSSAASPTSPAAAQKPAK</sequence>
<dbReference type="GO" id="GO:0005886">
    <property type="term" value="C:plasma membrane"/>
    <property type="evidence" value="ECO:0007669"/>
    <property type="project" value="UniProtKB-SubCell"/>
</dbReference>
<comment type="caution">
    <text evidence="10">Lacks conserved residue(s) required for the propagation of feature annotation.</text>
</comment>